<dbReference type="Pfam" id="PF03466">
    <property type="entry name" value="LysR_substrate"/>
    <property type="match status" value="1"/>
</dbReference>
<dbReference type="SUPFAM" id="SSF46785">
    <property type="entry name" value="Winged helix' DNA-binding domain"/>
    <property type="match status" value="1"/>
</dbReference>
<accession>A0A9D1A5R4</accession>
<dbReference type="Pfam" id="PF00126">
    <property type="entry name" value="HTH_1"/>
    <property type="match status" value="1"/>
</dbReference>
<evidence type="ECO:0000256" key="1">
    <source>
        <dbReference type="ARBA" id="ARBA00009437"/>
    </source>
</evidence>
<reference evidence="6" key="1">
    <citation type="submission" date="2020-10" db="EMBL/GenBank/DDBJ databases">
        <authorList>
            <person name="Gilroy R."/>
        </authorList>
    </citation>
    <scope>NUCLEOTIDE SEQUENCE</scope>
    <source>
        <strain evidence="6">CHK180-2868</strain>
    </source>
</reference>
<keyword evidence="3" id="KW-0238">DNA-binding</keyword>
<protein>
    <submittedName>
        <fullName evidence="6">LysR family transcriptional regulator</fullName>
    </submittedName>
</protein>
<dbReference type="EMBL" id="DVGC01000052">
    <property type="protein sequence ID" value="HIR06112.1"/>
    <property type="molecule type" value="Genomic_DNA"/>
</dbReference>
<evidence type="ECO:0000313" key="6">
    <source>
        <dbReference type="EMBL" id="HIR06112.1"/>
    </source>
</evidence>
<dbReference type="GO" id="GO:0003700">
    <property type="term" value="F:DNA-binding transcription factor activity"/>
    <property type="evidence" value="ECO:0007669"/>
    <property type="project" value="InterPro"/>
</dbReference>
<sequence length="317" mass="36969">MNLISLYYFVELAKELHFTNTAQKLYISQQNLSQHIQRLEQYYGVTLFHRKPKLALTYAGEQLYAAAIKILAEEHELESRLSSISENRAGNLKVGIPAYRAQACLPDILPPFYEKWPNITIDLVSESSSQMEEMLFSGELDLFIGIMYQNRPKLHITPILNDQIYLVCSDELLETHFPSSWQNIKQKFRQNVDLKKLADVPFLLPSPLMKIRKTIDQCFQDAGVVPKIFLESQSTELFISLYPYDYGIFFCTQMRLPMLLSRYPDANVFPLAMGKSLIQHRLVLAYHEDRFLPEYAHDFMHYTEEAFAQIAKLRPRR</sequence>
<dbReference type="InterPro" id="IPR050950">
    <property type="entry name" value="HTH-type_LysR_regulators"/>
</dbReference>
<dbReference type="SUPFAM" id="SSF53850">
    <property type="entry name" value="Periplasmic binding protein-like II"/>
    <property type="match status" value="1"/>
</dbReference>
<dbReference type="Gene3D" id="1.10.10.10">
    <property type="entry name" value="Winged helix-like DNA-binding domain superfamily/Winged helix DNA-binding domain"/>
    <property type="match status" value="1"/>
</dbReference>
<dbReference type="PROSITE" id="PS50931">
    <property type="entry name" value="HTH_LYSR"/>
    <property type="match status" value="1"/>
</dbReference>
<dbReference type="PANTHER" id="PTHR30419">
    <property type="entry name" value="HTH-TYPE TRANSCRIPTIONAL REGULATOR YBHD"/>
    <property type="match status" value="1"/>
</dbReference>
<dbReference type="InterPro" id="IPR036388">
    <property type="entry name" value="WH-like_DNA-bd_sf"/>
</dbReference>
<dbReference type="InterPro" id="IPR005119">
    <property type="entry name" value="LysR_subst-bd"/>
</dbReference>
<dbReference type="CDD" id="cd05466">
    <property type="entry name" value="PBP2_LTTR_substrate"/>
    <property type="match status" value="1"/>
</dbReference>
<evidence type="ECO:0000313" key="7">
    <source>
        <dbReference type="Proteomes" id="UP000824250"/>
    </source>
</evidence>
<dbReference type="InterPro" id="IPR000847">
    <property type="entry name" value="LysR_HTH_N"/>
</dbReference>
<dbReference type="PRINTS" id="PR00039">
    <property type="entry name" value="HTHLYSR"/>
</dbReference>
<reference evidence="6" key="2">
    <citation type="journal article" date="2021" name="PeerJ">
        <title>Extensive microbial diversity within the chicken gut microbiome revealed by metagenomics and culture.</title>
        <authorList>
            <person name="Gilroy R."/>
            <person name="Ravi A."/>
            <person name="Getino M."/>
            <person name="Pursley I."/>
            <person name="Horton D.L."/>
            <person name="Alikhan N.F."/>
            <person name="Baker D."/>
            <person name="Gharbi K."/>
            <person name="Hall N."/>
            <person name="Watson M."/>
            <person name="Adriaenssens E.M."/>
            <person name="Foster-Nyarko E."/>
            <person name="Jarju S."/>
            <person name="Secka A."/>
            <person name="Antonio M."/>
            <person name="Oren A."/>
            <person name="Chaudhuri R.R."/>
            <person name="La Ragione R."/>
            <person name="Hildebrand F."/>
            <person name="Pallen M.J."/>
        </authorList>
    </citation>
    <scope>NUCLEOTIDE SEQUENCE</scope>
    <source>
        <strain evidence="6">CHK180-2868</strain>
    </source>
</reference>
<dbReference type="Proteomes" id="UP000824250">
    <property type="component" value="Unassembled WGS sequence"/>
</dbReference>
<evidence type="ECO:0000256" key="3">
    <source>
        <dbReference type="ARBA" id="ARBA00023125"/>
    </source>
</evidence>
<evidence type="ECO:0000256" key="2">
    <source>
        <dbReference type="ARBA" id="ARBA00023015"/>
    </source>
</evidence>
<feature type="domain" description="HTH lysR-type" evidence="5">
    <location>
        <begin position="1"/>
        <end position="57"/>
    </location>
</feature>
<dbReference type="GO" id="GO:0005829">
    <property type="term" value="C:cytosol"/>
    <property type="evidence" value="ECO:0007669"/>
    <property type="project" value="TreeGrafter"/>
</dbReference>
<comment type="similarity">
    <text evidence="1">Belongs to the LysR transcriptional regulatory family.</text>
</comment>
<organism evidence="6 7">
    <name type="scientific">Candidatus Copromonas faecavium</name>
    <name type="common">nom. illeg.</name>
    <dbReference type="NCBI Taxonomy" id="2840740"/>
    <lineage>
        <taxon>Bacteria</taxon>
        <taxon>Bacillati</taxon>
        <taxon>Bacillota</taxon>
        <taxon>Clostridia</taxon>
        <taxon>Lachnospirales</taxon>
        <taxon>Lachnospiraceae</taxon>
        <taxon>Candidatus Copromonas (nom. illeg.)</taxon>
    </lineage>
</organism>
<dbReference type="GO" id="GO:0003677">
    <property type="term" value="F:DNA binding"/>
    <property type="evidence" value="ECO:0007669"/>
    <property type="project" value="UniProtKB-KW"/>
</dbReference>
<dbReference type="Gene3D" id="3.40.190.290">
    <property type="match status" value="1"/>
</dbReference>
<dbReference type="InterPro" id="IPR036390">
    <property type="entry name" value="WH_DNA-bd_sf"/>
</dbReference>
<name>A0A9D1A5R4_9FIRM</name>
<proteinExistence type="inferred from homology"/>
<keyword evidence="4" id="KW-0804">Transcription</keyword>
<keyword evidence="2" id="KW-0805">Transcription regulation</keyword>
<evidence type="ECO:0000259" key="5">
    <source>
        <dbReference type="PROSITE" id="PS50931"/>
    </source>
</evidence>
<gene>
    <name evidence="6" type="ORF">IAB28_09135</name>
</gene>
<comment type="caution">
    <text evidence="6">The sequence shown here is derived from an EMBL/GenBank/DDBJ whole genome shotgun (WGS) entry which is preliminary data.</text>
</comment>
<evidence type="ECO:0000256" key="4">
    <source>
        <dbReference type="ARBA" id="ARBA00023163"/>
    </source>
</evidence>
<dbReference type="AlphaFoldDB" id="A0A9D1A5R4"/>